<evidence type="ECO:0000256" key="2">
    <source>
        <dbReference type="ARBA" id="ARBA00023002"/>
    </source>
</evidence>
<keyword evidence="5" id="KW-1185">Reference proteome</keyword>
<comment type="caution">
    <text evidence="4">The sequence shown here is derived from an EMBL/GenBank/DDBJ whole genome shotgun (WGS) entry which is preliminary data.</text>
</comment>
<dbReference type="EMBL" id="JBHSKF010000012">
    <property type="protein sequence ID" value="MFC5289631.1"/>
    <property type="molecule type" value="Genomic_DNA"/>
</dbReference>
<keyword evidence="2" id="KW-0560">Oxidoreductase</keyword>
<accession>A0ABW0ES59</accession>
<dbReference type="InterPro" id="IPR000415">
    <property type="entry name" value="Nitroreductase-like"/>
</dbReference>
<sequence length="214" mass="23136">MIGKPMLPLAVSLTPDELLTRTRSVRRRLDLARPVPLPLVEECLRIAQQAPCGSGRSVPHWIIVTDPRTRAALGEIYRSAFHEQWSAVTTGGLSGAQKRSLASAAHLADTLGEVPVLVLACLNTGGPLPGGSQASLWGTVMPAVWSYMLAARTRGLGTTWTAAHLRQEQRVADLLGIPPGVHQAALIPTAYHHGPDFRPALRPPLEATVHRDRW</sequence>
<dbReference type="PANTHER" id="PTHR43673:SF10">
    <property type="entry name" value="NADH DEHYDROGENASE_NAD(P)H NITROREDUCTASE XCC3605-RELATED"/>
    <property type="match status" value="1"/>
</dbReference>
<evidence type="ECO:0000259" key="3">
    <source>
        <dbReference type="Pfam" id="PF00881"/>
    </source>
</evidence>
<feature type="domain" description="Nitroreductase" evidence="3">
    <location>
        <begin position="21"/>
        <end position="186"/>
    </location>
</feature>
<dbReference type="Gene3D" id="3.40.109.10">
    <property type="entry name" value="NADH Oxidase"/>
    <property type="match status" value="1"/>
</dbReference>
<dbReference type="CDD" id="cd02062">
    <property type="entry name" value="Nitro_FMN_reductase"/>
    <property type="match status" value="1"/>
</dbReference>
<reference evidence="5" key="1">
    <citation type="journal article" date="2019" name="Int. J. Syst. Evol. Microbiol.">
        <title>The Global Catalogue of Microorganisms (GCM) 10K type strain sequencing project: providing services to taxonomists for standard genome sequencing and annotation.</title>
        <authorList>
            <consortium name="The Broad Institute Genomics Platform"/>
            <consortium name="The Broad Institute Genome Sequencing Center for Infectious Disease"/>
            <person name="Wu L."/>
            <person name="Ma J."/>
        </authorList>
    </citation>
    <scope>NUCLEOTIDE SEQUENCE [LARGE SCALE GENOMIC DNA]</scope>
    <source>
        <strain evidence="5">CCUG 59778</strain>
    </source>
</reference>
<protein>
    <submittedName>
        <fullName evidence="4">Nitroreductase family protein</fullName>
    </submittedName>
</protein>
<evidence type="ECO:0000313" key="4">
    <source>
        <dbReference type="EMBL" id="MFC5289631.1"/>
    </source>
</evidence>
<dbReference type="Proteomes" id="UP001596157">
    <property type="component" value="Unassembled WGS sequence"/>
</dbReference>
<dbReference type="Pfam" id="PF00881">
    <property type="entry name" value="Nitroreductase"/>
    <property type="match status" value="1"/>
</dbReference>
<dbReference type="PANTHER" id="PTHR43673">
    <property type="entry name" value="NAD(P)H NITROREDUCTASE YDGI-RELATED"/>
    <property type="match status" value="1"/>
</dbReference>
<gene>
    <name evidence="4" type="ORF">ACFPM7_21480</name>
</gene>
<comment type="similarity">
    <text evidence="1">Belongs to the nitroreductase family.</text>
</comment>
<evidence type="ECO:0000313" key="5">
    <source>
        <dbReference type="Proteomes" id="UP001596157"/>
    </source>
</evidence>
<name>A0ABW0ES59_9PSEU</name>
<evidence type="ECO:0000256" key="1">
    <source>
        <dbReference type="ARBA" id="ARBA00007118"/>
    </source>
</evidence>
<organism evidence="4 5">
    <name type="scientific">Actinokineospora guangxiensis</name>
    <dbReference type="NCBI Taxonomy" id="1490288"/>
    <lineage>
        <taxon>Bacteria</taxon>
        <taxon>Bacillati</taxon>
        <taxon>Actinomycetota</taxon>
        <taxon>Actinomycetes</taxon>
        <taxon>Pseudonocardiales</taxon>
        <taxon>Pseudonocardiaceae</taxon>
        <taxon>Actinokineospora</taxon>
    </lineage>
</organism>
<dbReference type="InterPro" id="IPR029479">
    <property type="entry name" value="Nitroreductase"/>
</dbReference>
<dbReference type="SUPFAM" id="SSF55469">
    <property type="entry name" value="FMN-dependent nitroreductase-like"/>
    <property type="match status" value="1"/>
</dbReference>
<proteinExistence type="inferred from homology"/>
<dbReference type="RefSeq" id="WP_378249484.1">
    <property type="nucleotide sequence ID" value="NZ_JBHSKF010000012.1"/>
</dbReference>